<evidence type="ECO:0000313" key="1">
    <source>
        <dbReference type="EMBL" id="SFK30611.1"/>
    </source>
</evidence>
<evidence type="ECO:0008006" key="3">
    <source>
        <dbReference type="Google" id="ProtNLM"/>
    </source>
</evidence>
<name>A0A662ZB97_9GAMM</name>
<gene>
    <name evidence="1" type="ORF">SAMN04487865_10527</name>
</gene>
<dbReference type="InterPro" id="IPR010106">
    <property type="entry name" value="RpnA"/>
</dbReference>
<dbReference type="Pfam" id="PF12784">
    <property type="entry name" value="PDDEXK_2"/>
    <property type="match status" value="1"/>
</dbReference>
<organism evidence="1 2">
    <name type="scientific">Succinivibrio dextrinosolvens</name>
    <dbReference type="NCBI Taxonomy" id="83771"/>
    <lineage>
        <taxon>Bacteria</taxon>
        <taxon>Pseudomonadati</taxon>
        <taxon>Pseudomonadota</taxon>
        <taxon>Gammaproteobacteria</taxon>
        <taxon>Aeromonadales</taxon>
        <taxon>Succinivibrionaceae</taxon>
        <taxon>Succinivibrio</taxon>
    </lineage>
</organism>
<dbReference type="PANTHER" id="PTHR41317">
    <property type="entry name" value="PD-(D_E)XK NUCLEASE FAMILY TRANSPOSASE"/>
    <property type="match status" value="1"/>
</dbReference>
<reference evidence="1 2" key="1">
    <citation type="submission" date="2016-10" db="EMBL/GenBank/DDBJ databases">
        <authorList>
            <person name="Varghese N."/>
            <person name="Submissions S."/>
        </authorList>
    </citation>
    <scope>NUCLEOTIDE SEQUENCE [LARGE SCALE GENOMIC DNA]</scope>
    <source>
        <strain evidence="1 2">22B</strain>
    </source>
</reference>
<accession>A0A662ZB97</accession>
<dbReference type="NCBIfam" id="TIGR01784">
    <property type="entry name" value="T_den_put_tspse"/>
    <property type="match status" value="1"/>
</dbReference>
<sequence length="312" mass="36210">MYISLKQQIETDIANKKYNHLNDQLFKFVFGKEERKGITIAFLNAALEREGENEIKDITFANTEFSPLVEQEKSGRLDVYCVTNNGEKVDVEVQINNKGNIEKRTLFYWANMYLIGFTHGHNYKELKPAITINLLNYTNFSKAPVHSVYSVYNKDTNEKLNNDLELHFFEINKFQKKPIEEMTRIERWLAYFSNKLNAKELEELGMKEPMIQNAMNASDTFMNDISERLAYLNREMALSDEVTNRESAIEKGIEIGHEKGLAEGIEKGLAEGQLKTRIEMIYAMIADGLDDERISRITKEPLEEVTRIRKNL</sequence>
<evidence type="ECO:0000313" key="2">
    <source>
        <dbReference type="Proteomes" id="UP000243374"/>
    </source>
</evidence>
<dbReference type="AlphaFoldDB" id="A0A662ZB97"/>
<protein>
    <recommendedName>
        <fullName evidence="3">Rpn family recombination-promoting nuclease/putative transposase</fullName>
    </recommendedName>
</protein>
<proteinExistence type="predicted"/>
<dbReference type="OrthoDB" id="9812287at2"/>
<dbReference type="Proteomes" id="UP000243374">
    <property type="component" value="Unassembled WGS sequence"/>
</dbReference>
<dbReference type="EMBL" id="FOSF01000052">
    <property type="protein sequence ID" value="SFK30611.1"/>
    <property type="molecule type" value="Genomic_DNA"/>
</dbReference>
<dbReference type="PANTHER" id="PTHR41317:SF1">
    <property type="entry name" value="PD-(D_E)XK NUCLEASE FAMILY TRANSPOSASE"/>
    <property type="match status" value="1"/>
</dbReference>
<keyword evidence="2" id="KW-1185">Reference proteome</keyword>
<dbReference type="RefSeq" id="WP_074841318.1">
    <property type="nucleotide sequence ID" value="NZ_CP047056.1"/>
</dbReference>